<keyword evidence="3" id="KW-1185">Reference proteome</keyword>
<proteinExistence type="predicted"/>
<keyword evidence="1" id="KW-1133">Transmembrane helix</keyword>
<evidence type="ECO:0000313" key="3">
    <source>
        <dbReference type="Proteomes" id="UP000188342"/>
    </source>
</evidence>
<feature type="transmembrane region" description="Helical" evidence="1">
    <location>
        <begin position="6"/>
        <end position="31"/>
    </location>
</feature>
<sequence>MAQAIFGALVTGFGSAILLGWLVGAVLWIVFGAKENARRSANVVLQHFQDYWREREQARLALTQGADSDRVGAKLRSYRIADEADEVLFGSELA</sequence>
<name>A0A1R4JZC5_9ACTN</name>
<keyword evidence="1" id="KW-0472">Membrane</keyword>
<reference evidence="2 3" key="1">
    <citation type="submission" date="2017-02" db="EMBL/GenBank/DDBJ databases">
        <authorList>
            <person name="Peterson S.W."/>
        </authorList>
    </citation>
    <scope>NUCLEOTIDE SEQUENCE [LARGE SCALE GENOMIC DNA]</scope>
    <source>
        <strain evidence="2 3">LSP_Lj1</strain>
    </source>
</reference>
<protein>
    <submittedName>
        <fullName evidence="2">Uncharacterized protein</fullName>
    </submittedName>
</protein>
<evidence type="ECO:0000256" key="1">
    <source>
        <dbReference type="SAM" id="Phobius"/>
    </source>
</evidence>
<evidence type="ECO:0000313" key="2">
    <source>
        <dbReference type="EMBL" id="SJN37386.1"/>
    </source>
</evidence>
<organism evidence="2 3">
    <name type="scientific">Luteococcus japonicus LSP_Lj1</name>
    <dbReference type="NCBI Taxonomy" id="1255658"/>
    <lineage>
        <taxon>Bacteria</taxon>
        <taxon>Bacillati</taxon>
        <taxon>Actinomycetota</taxon>
        <taxon>Actinomycetes</taxon>
        <taxon>Propionibacteriales</taxon>
        <taxon>Propionibacteriaceae</taxon>
        <taxon>Luteococcus</taxon>
    </lineage>
</organism>
<keyword evidence="1" id="KW-0812">Transmembrane</keyword>
<dbReference type="EMBL" id="FUKQ01000038">
    <property type="protein sequence ID" value="SJN37386.1"/>
    <property type="molecule type" value="Genomic_DNA"/>
</dbReference>
<dbReference type="Proteomes" id="UP000188342">
    <property type="component" value="Unassembled WGS sequence"/>
</dbReference>
<accession>A0A1R4JZC5</accession>
<dbReference type="AlphaFoldDB" id="A0A1R4JZC5"/>
<gene>
    <name evidence="2" type="ORF">FM114_10470</name>
</gene>